<gene>
    <name evidence="1" type="ORF">JKP88DRAFT_223076</name>
</gene>
<protein>
    <submittedName>
        <fullName evidence="1">Uncharacterized protein</fullName>
    </submittedName>
</protein>
<accession>A0A836CCI6</accession>
<dbReference type="Proteomes" id="UP000664859">
    <property type="component" value="Unassembled WGS sequence"/>
</dbReference>
<evidence type="ECO:0000313" key="2">
    <source>
        <dbReference type="Proteomes" id="UP000664859"/>
    </source>
</evidence>
<evidence type="ECO:0000313" key="1">
    <source>
        <dbReference type="EMBL" id="KAG5180582.1"/>
    </source>
</evidence>
<keyword evidence="2" id="KW-1185">Reference proteome</keyword>
<reference evidence="1" key="1">
    <citation type="submission" date="2021-02" db="EMBL/GenBank/DDBJ databases">
        <title>First Annotated Genome of the Yellow-green Alga Tribonema minus.</title>
        <authorList>
            <person name="Mahan K.M."/>
        </authorList>
    </citation>
    <scope>NUCLEOTIDE SEQUENCE</scope>
    <source>
        <strain evidence="1">UTEX B ZZ1240</strain>
    </source>
</reference>
<proteinExistence type="predicted"/>
<comment type="caution">
    <text evidence="1">The sequence shown here is derived from an EMBL/GenBank/DDBJ whole genome shotgun (WGS) entry which is preliminary data.</text>
</comment>
<name>A0A836CCI6_9STRA</name>
<sequence length="150" mass="15924">MSVSCMLGWCMHLSLSTNLRRAARSFARTRAPCGHSRFCRCHRFGRFWLALALVAATSSGLMASARCLSAGLANGTPASIRSVPLRPGGAAALAASRVLVPPAVPFAAAPIYMSVYSMRSCAATAAPPPCRRRLALQHGLPSRGDCCRRH</sequence>
<dbReference type="EMBL" id="JAFCMP010000379">
    <property type="protein sequence ID" value="KAG5180582.1"/>
    <property type="molecule type" value="Genomic_DNA"/>
</dbReference>
<organism evidence="1 2">
    <name type="scientific">Tribonema minus</name>
    <dbReference type="NCBI Taxonomy" id="303371"/>
    <lineage>
        <taxon>Eukaryota</taxon>
        <taxon>Sar</taxon>
        <taxon>Stramenopiles</taxon>
        <taxon>Ochrophyta</taxon>
        <taxon>PX clade</taxon>
        <taxon>Xanthophyceae</taxon>
        <taxon>Tribonematales</taxon>
        <taxon>Tribonemataceae</taxon>
        <taxon>Tribonema</taxon>
    </lineage>
</organism>
<dbReference type="AlphaFoldDB" id="A0A836CCI6"/>